<dbReference type="EMBL" id="CP035033">
    <property type="protein sequence ID" value="QAB14663.1"/>
    <property type="molecule type" value="Genomic_DNA"/>
</dbReference>
<evidence type="ECO:0000256" key="1">
    <source>
        <dbReference type="ARBA" id="ARBA00009437"/>
    </source>
</evidence>
<dbReference type="AlphaFoldDB" id="A0A451G585"/>
<protein>
    <submittedName>
        <fullName evidence="6">LysR family transcriptional regulator</fullName>
    </submittedName>
</protein>
<dbReference type="InterPro" id="IPR000847">
    <property type="entry name" value="LysR_HTH_N"/>
</dbReference>
<dbReference type="SUPFAM" id="SSF53850">
    <property type="entry name" value="Periplasmic binding protein-like II"/>
    <property type="match status" value="1"/>
</dbReference>
<dbReference type="PANTHER" id="PTHR30126">
    <property type="entry name" value="HTH-TYPE TRANSCRIPTIONAL REGULATOR"/>
    <property type="match status" value="1"/>
</dbReference>
<dbReference type="InterPro" id="IPR036388">
    <property type="entry name" value="WH-like_DNA-bd_sf"/>
</dbReference>
<organism evidence="6 7">
    <name type="scientific">Hydrogenovibrio thermophilus</name>
    <dbReference type="NCBI Taxonomy" id="265883"/>
    <lineage>
        <taxon>Bacteria</taxon>
        <taxon>Pseudomonadati</taxon>
        <taxon>Pseudomonadota</taxon>
        <taxon>Gammaproteobacteria</taxon>
        <taxon>Thiotrichales</taxon>
        <taxon>Piscirickettsiaceae</taxon>
        <taxon>Hydrogenovibrio</taxon>
    </lineage>
</organism>
<keyword evidence="4" id="KW-0804">Transcription</keyword>
<evidence type="ECO:0000256" key="4">
    <source>
        <dbReference type="ARBA" id="ARBA00023163"/>
    </source>
</evidence>
<keyword evidence="2" id="KW-0805">Transcription regulation</keyword>
<dbReference type="Pfam" id="PF03466">
    <property type="entry name" value="LysR_substrate"/>
    <property type="match status" value="1"/>
</dbReference>
<dbReference type="InterPro" id="IPR036390">
    <property type="entry name" value="WH_DNA-bd_sf"/>
</dbReference>
<sequence>MPEKISLLARNATLRQLQVFESIARHNSFSKAAEELHLTQPTVSMQVKKLSDILEAPLFEQIGRKVHLTEAGQALYEAANNILQQLSIAEQKINHLKGFSGGSVKLTVISTAQYFVPKVIHEFTQAYPDVTVIMRVGNKESLLERINQNKDDFYLLGQPPEDLNVESSQLSVNPLAFVANSNHPLVGKQLSIQDLVDEPFLMRETGSGIRAQIEKVFEDFDFQPNIKMVLGGNEPIRLGLLQNLGITVASVPTLMEEINQGKIAILNVKGFPINRHWYLAYPKGKVLSIAAEKLIELLKKEGEKLSELAFNKFR</sequence>
<evidence type="ECO:0000313" key="6">
    <source>
        <dbReference type="EMBL" id="QAB14663.1"/>
    </source>
</evidence>
<dbReference type="InterPro" id="IPR005119">
    <property type="entry name" value="LysR_subst-bd"/>
</dbReference>
<evidence type="ECO:0000256" key="3">
    <source>
        <dbReference type="ARBA" id="ARBA00023125"/>
    </source>
</evidence>
<feature type="domain" description="HTH lysR-type" evidence="5">
    <location>
        <begin position="13"/>
        <end position="69"/>
    </location>
</feature>
<dbReference type="Gene3D" id="3.40.190.290">
    <property type="match status" value="1"/>
</dbReference>
<dbReference type="KEGG" id="htr:EPV75_02755"/>
<keyword evidence="3" id="KW-0238">DNA-binding</keyword>
<evidence type="ECO:0000256" key="2">
    <source>
        <dbReference type="ARBA" id="ARBA00023015"/>
    </source>
</evidence>
<dbReference type="RefSeq" id="WP_029939713.1">
    <property type="nucleotide sequence ID" value="NZ_CP035033.1"/>
</dbReference>
<gene>
    <name evidence="6" type="ORF">EPV75_02755</name>
</gene>
<reference evidence="6 7" key="1">
    <citation type="journal article" date="2018" name="Environ. Microbiol.">
        <title>Genomes of ubiquitous marine and hypersaline Hydrogenovibrio, Thiomicrorhabdus and Thiomicrospira spp. encode a diversity of mechanisms to sustain chemolithoautotrophy in heterogeneous environments.</title>
        <authorList>
            <person name="Scott K.M."/>
            <person name="Williams J."/>
            <person name="Porter C.M.B."/>
            <person name="Russel S."/>
            <person name="Harmer T.L."/>
            <person name="Paul J.H."/>
            <person name="Antonen K.M."/>
            <person name="Bridges M.K."/>
            <person name="Camper G.J."/>
            <person name="Campla C.K."/>
            <person name="Casella L.G."/>
            <person name="Chase E."/>
            <person name="Conrad J.W."/>
            <person name="Cruz M.C."/>
            <person name="Dunlap D.S."/>
            <person name="Duran L."/>
            <person name="Fahsbender E.M."/>
            <person name="Goldsmith D.B."/>
            <person name="Keeley R.F."/>
            <person name="Kondoff M.R."/>
            <person name="Kussy B.I."/>
            <person name="Lane M.K."/>
            <person name="Lawler S."/>
            <person name="Leigh B.A."/>
            <person name="Lewis C."/>
            <person name="Lostal L.M."/>
            <person name="Marking D."/>
            <person name="Mancera P.A."/>
            <person name="McClenthan E.C."/>
            <person name="McIntyre E.A."/>
            <person name="Mine J.A."/>
            <person name="Modi S."/>
            <person name="Moore B.D."/>
            <person name="Morgan W.A."/>
            <person name="Nelson K.M."/>
            <person name="Nguyen K.N."/>
            <person name="Ogburn N."/>
            <person name="Parrino D.G."/>
            <person name="Pedapudi A.D."/>
            <person name="Pelham R.P."/>
            <person name="Preece A.M."/>
            <person name="Rampersad E.A."/>
            <person name="Richardson J.C."/>
            <person name="Rodgers C.M."/>
            <person name="Schaffer B.L."/>
            <person name="Sheridan N.E."/>
            <person name="Solone M.R."/>
            <person name="Staley Z.R."/>
            <person name="Tabuchi M."/>
            <person name="Waide R.J."/>
            <person name="Wanjugi P.W."/>
            <person name="Young S."/>
            <person name="Clum A."/>
            <person name="Daum C."/>
            <person name="Huntemann M."/>
            <person name="Ivanova N."/>
            <person name="Kyrpides N."/>
            <person name="Mikhailova N."/>
            <person name="Palaniappan K."/>
            <person name="Pillay M."/>
            <person name="Reddy T.B.K."/>
            <person name="Shapiro N."/>
            <person name="Stamatis D."/>
            <person name="Varghese N."/>
            <person name="Woyke T."/>
            <person name="Boden R."/>
            <person name="Freyermuth S.K."/>
            <person name="Kerfeld C.A."/>
        </authorList>
    </citation>
    <scope>NUCLEOTIDE SEQUENCE [LARGE SCALE GENOMIC DNA]</scope>
    <source>
        <strain evidence="6 7">JR-2</strain>
    </source>
</reference>
<keyword evidence="7" id="KW-1185">Reference proteome</keyword>
<accession>A0A451G585</accession>
<dbReference type="FunFam" id="1.10.10.10:FF:000001">
    <property type="entry name" value="LysR family transcriptional regulator"/>
    <property type="match status" value="1"/>
</dbReference>
<dbReference type="SUPFAM" id="SSF46785">
    <property type="entry name" value="Winged helix' DNA-binding domain"/>
    <property type="match status" value="1"/>
</dbReference>
<dbReference type="Gene3D" id="1.10.10.10">
    <property type="entry name" value="Winged helix-like DNA-binding domain superfamily/Winged helix DNA-binding domain"/>
    <property type="match status" value="1"/>
</dbReference>
<evidence type="ECO:0000313" key="7">
    <source>
        <dbReference type="Proteomes" id="UP000285478"/>
    </source>
</evidence>
<dbReference type="PRINTS" id="PR00039">
    <property type="entry name" value="HTHLYSR"/>
</dbReference>
<evidence type="ECO:0000259" key="5">
    <source>
        <dbReference type="PROSITE" id="PS50931"/>
    </source>
</evidence>
<name>A0A451G585_9GAMM</name>
<dbReference type="Pfam" id="PF00126">
    <property type="entry name" value="HTH_1"/>
    <property type="match status" value="1"/>
</dbReference>
<proteinExistence type="inferred from homology"/>
<dbReference type="Proteomes" id="UP000285478">
    <property type="component" value="Chromosome"/>
</dbReference>
<comment type="similarity">
    <text evidence="1">Belongs to the LysR transcriptional regulatory family.</text>
</comment>
<dbReference type="PROSITE" id="PS50931">
    <property type="entry name" value="HTH_LYSR"/>
    <property type="match status" value="1"/>
</dbReference>
<dbReference type="GO" id="GO:0003700">
    <property type="term" value="F:DNA-binding transcription factor activity"/>
    <property type="evidence" value="ECO:0007669"/>
    <property type="project" value="InterPro"/>
</dbReference>
<dbReference type="PANTHER" id="PTHR30126:SF5">
    <property type="entry name" value="HTH-TYPE TRANSCRIPTIONAL ACTIVATOR CMPR"/>
    <property type="match status" value="1"/>
</dbReference>
<dbReference type="GO" id="GO:0000976">
    <property type="term" value="F:transcription cis-regulatory region binding"/>
    <property type="evidence" value="ECO:0007669"/>
    <property type="project" value="TreeGrafter"/>
</dbReference>